<proteinExistence type="predicted"/>
<accession>A0A6M3JKF5</accession>
<evidence type="ECO:0000313" key="1">
    <source>
        <dbReference type="EMBL" id="QJA69531.1"/>
    </source>
</evidence>
<name>A0A6M3JKF5_9ZZZZ</name>
<dbReference type="AlphaFoldDB" id="A0A6M3JKF5"/>
<gene>
    <name evidence="1" type="ORF">MM415A04515_0013</name>
</gene>
<protein>
    <submittedName>
        <fullName evidence="1">Uncharacterized protein</fullName>
    </submittedName>
</protein>
<sequence length="54" mass="6193">MQVTREQREKILQIILPMCELIEAPNDAYLLTQLIVDVFEEGEEGGEQNGMDKN</sequence>
<dbReference type="EMBL" id="MT141713">
    <property type="protein sequence ID" value="QJA69531.1"/>
    <property type="molecule type" value="Genomic_DNA"/>
</dbReference>
<organism evidence="1">
    <name type="scientific">viral metagenome</name>
    <dbReference type="NCBI Taxonomy" id="1070528"/>
    <lineage>
        <taxon>unclassified sequences</taxon>
        <taxon>metagenomes</taxon>
        <taxon>organismal metagenomes</taxon>
    </lineage>
</organism>
<reference evidence="1" key="1">
    <citation type="submission" date="2020-03" db="EMBL/GenBank/DDBJ databases">
        <title>The deep terrestrial virosphere.</title>
        <authorList>
            <person name="Holmfeldt K."/>
            <person name="Nilsson E."/>
            <person name="Simone D."/>
            <person name="Lopez-Fernandez M."/>
            <person name="Wu X."/>
            <person name="de Brujin I."/>
            <person name="Lundin D."/>
            <person name="Andersson A."/>
            <person name="Bertilsson S."/>
            <person name="Dopson M."/>
        </authorList>
    </citation>
    <scope>NUCLEOTIDE SEQUENCE</scope>
    <source>
        <strain evidence="1">MM415A04515</strain>
    </source>
</reference>